<comment type="caution">
    <text evidence="2">The sequence shown here is derived from an EMBL/GenBank/DDBJ whole genome shotgun (WGS) entry which is preliminary data.</text>
</comment>
<evidence type="ECO:0000313" key="3">
    <source>
        <dbReference type="Proteomes" id="UP001183202"/>
    </source>
</evidence>
<keyword evidence="3" id="KW-1185">Reference proteome</keyword>
<feature type="compositionally biased region" description="Basic and acidic residues" evidence="1">
    <location>
        <begin position="1"/>
        <end position="12"/>
    </location>
</feature>
<reference evidence="3" key="1">
    <citation type="submission" date="2023-07" db="EMBL/GenBank/DDBJ databases">
        <title>30 novel species of actinomycetes from the DSMZ collection.</title>
        <authorList>
            <person name="Nouioui I."/>
        </authorList>
    </citation>
    <scope>NUCLEOTIDE SEQUENCE [LARGE SCALE GENOMIC DNA]</scope>
    <source>
        <strain evidence="3">DSM 45834</strain>
    </source>
</reference>
<dbReference type="EMBL" id="JAVREJ010000009">
    <property type="protein sequence ID" value="MDT0350809.1"/>
    <property type="molecule type" value="Genomic_DNA"/>
</dbReference>
<protein>
    <submittedName>
        <fullName evidence="2">Uncharacterized protein</fullName>
    </submittedName>
</protein>
<dbReference type="RefSeq" id="WP_311556832.1">
    <property type="nucleotide sequence ID" value="NZ_JAVREJ010000009.1"/>
</dbReference>
<sequence length="59" mass="6696">MAKPIPEDRRDPAWPQLPPGEHPVTELTSDVQGNLSPFGELEFPLQDVPYIHPHTEVNR</sequence>
<organism evidence="2 3">
    <name type="scientific">Pseudonocardia charpentierae</name>
    <dbReference type="NCBI Taxonomy" id="3075545"/>
    <lineage>
        <taxon>Bacteria</taxon>
        <taxon>Bacillati</taxon>
        <taxon>Actinomycetota</taxon>
        <taxon>Actinomycetes</taxon>
        <taxon>Pseudonocardiales</taxon>
        <taxon>Pseudonocardiaceae</taxon>
        <taxon>Pseudonocardia</taxon>
    </lineage>
</organism>
<dbReference type="Proteomes" id="UP001183202">
    <property type="component" value="Unassembled WGS sequence"/>
</dbReference>
<feature type="region of interest" description="Disordered" evidence="1">
    <location>
        <begin position="1"/>
        <end position="24"/>
    </location>
</feature>
<evidence type="ECO:0000256" key="1">
    <source>
        <dbReference type="SAM" id="MobiDB-lite"/>
    </source>
</evidence>
<name>A0ABU2NAA1_9PSEU</name>
<proteinExistence type="predicted"/>
<evidence type="ECO:0000313" key="2">
    <source>
        <dbReference type="EMBL" id="MDT0350809.1"/>
    </source>
</evidence>
<accession>A0ABU2NAA1</accession>
<gene>
    <name evidence="2" type="ORF">RM445_14855</name>
</gene>